<protein>
    <submittedName>
        <fullName evidence="1">Uncharacterized protein</fullName>
    </submittedName>
</protein>
<dbReference type="EMBL" id="JAAALK010000290">
    <property type="protein sequence ID" value="KAG8047769.1"/>
    <property type="molecule type" value="Genomic_DNA"/>
</dbReference>
<dbReference type="AlphaFoldDB" id="A0A8J5RXH1"/>
<evidence type="ECO:0000313" key="1">
    <source>
        <dbReference type="EMBL" id="KAG8047769.1"/>
    </source>
</evidence>
<sequence length="114" mass="12397">MVEPLSQVCRVVGGTELVVEVSRSEGVDLGIALEQAAYQFIVLALSAMTSYENECDRLEGKGANLQDHLADSKEKSSNLEDALKQKHGRRAAFKVEAKNLRAKRGALAAKVQKL</sequence>
<organism evidence="1 2">
    <name type="scientific">Zizania palustris</name>
    <name type="common">Northern wild rice</name>
    <dbReference type="NCBI Taxonomy" id="103762"/>
    <lineage>
        <taxon>Eukaryota</taxon>
        <taxon>Viridiplantae</taxon>
        <taxon>Streptophyta</taxon>
        <taxon>Embryophyta</taxon>
        <taxon>Tracheophyta</taxon>
        <taxon>Spermatophyta</taxon>
        <taxon>Magnoliopsida</taxon>
        <taxon>Liliopsida</taxon>
        <taxon>Poales</taxon>
        <taxon>Poaceae</taxon>
        <taxon>BOP clade</taxon>
        <taxon>Oryzoideae</taxon>
        <taxon>Oryzeae</taxon>
        <taxon>Zizaniinae</taxon>
        <taxon>Zizania</taxon>
    </lineage>
</organism>
<reference evidence="1" key="2">
    <citation type="submission" date="2021-02" db="EMBL/GenBank/DDBJ databases">
        <authorList>
            <person name="Kimball J.A."/>
            <person name="Haas M.W."/>
            <person name="Macchietto M."/>
            <person name="Kono T."/>
            <person name="Duquette J."/>
            <person name="Shao M."/>
        </authorList>
    </citation>
    <scope>NUCLEOTIDE SEQUENCE</scope>
    <source>
        <tissue evidence="1">Fresh leaf tissue</tissue>
    </source>
</reference>
<gene>
    <name evidence="1" type="ORF">GUJ93_ZPchr0008g12574</name>
</gene>
<dbReference type="Proteomes" id="UP000729402">
    <property type="component" value="Unassembled WGS sequence"/>
</dbReference>
<accession>A0A8J5RXH1</accession>
<name>A0A8J5RXH1_ZIZPA</name>
<proteinExistence type="predicted"/>
<evidence type="ECO:0000313" key="2">
    <source>
        <dbReference type="Proteomes" id="UP000729402"/>
    </source>
</evidence>
<keyword evidence="2" id="KW-1185">Reference proteome</keyword>
<comment type="caution">
    <text evidence="1">The sequence shown here is derived from an EMBL/GenBank/DDBJ whole genome shotgun (WGS) entry which is preliminary data.</text>
</comment>
<reference evidence="1" key="1">
    <citation type="journal article" date="2021" name="bioRxiv">
        <title>Whole Genome Assembly and Annotation of Northern Wild Rice, Zizania palustris L., Supports a Whole Genome Duplication in the Zizania Genus.</title>
        <authorList>
            <person name="Haas M."/>
            <person name="Kono T."/>
            <person name="Macchietto M."/>
            <person name="Millas R."/>
            <person name="McGilp L."/>
            <person name="Shao M."/>
            <person name="Duquette J."/>
            <person name="Hirsch C.N."/>
            <person name="Kimball J."/>
        </authorList>
    </citation>
    <scope>NUCLEOTIDE SEQUENCE</scope>
    <source>
        <tissue evidence="1">Fresh leaf tissue</tissue>
    </source>
</reference>